<reference evidence="2 3" key="1">
    <citation type="journal article" date="2010" name="J. Bacteriol.">
        <title>Genome sequence of Fulvimarina pelagi HTCC2506T, a Mn(II)-oxidizing alphaproteobacterium possessing an aerobic anoxygenic photosynthetic gene cluster and Xanthorhodopsin.</title>
        <authorList>
            <person name="Kang I."/>
            <person name="Oh H.M."/>
            <person name="Lim S.I."/>
            <person name="Ferriera S."/>
            <person name="Giovannoni S.J."/>
            <person name="Cho J.C."/>
        </authorList>
    </citation>
    <scope>NUCLEOTIDE SEQUENCE [LARGE SCALE GENOMIC DNA]</scope>
    <source>
        <strain evidence="2 3">HTCC2506</strain>
    </source>
</reference>
<dbReference type="EMBL" id="AATP01000007">
    <property type="protein sequence ID" value="EAU40578.1"/>
    <property type="molecule type" value="Genomic_DNA"/>
</dbReference>
<name>Q0FZL3_9HYPH</name>
<dbReference type="HOGENOM" id="CLU_1150540_0_0_5"/>
<keyword evidence="3" id="KW-1185">Reference proteome</keyword>
<proteinExistence type="predicted"/>
<evidence type="ECO:0000313" key="2">
    <source>
        <dbReference type="EMBL" id="EAU40578.1"/>
    </source>
</evidence>
<feature type="region of interest" description="Disordered" evidence="1">
    <location>
        <begin position="199"/>
        <end position="241"/>
    </location>
</feature>
<feature type="compositionally biased region" description="Low complexity" evidence="1">
    <location>
        <begin position="215"/>
        <end position="241"/>
    </location>
</feature>
<evidence type="ECO:0000256" key="1">
    <source>
        <dbReference type="SAM" id="MobiDB-lite"/>
    </source>
</evidence>
<feature type="region of interest" description="Disordered" evidence="1">
    <location>
        <begin position="60"/>
        <end position="104"/>
    </location>
</feature>
<dbReference type="Proteomes" id="UP000004310">
    <property type="component" value="Unassembled WGS sequence"/>
</dbReference>
<dbReference type="AlphaFoldDB" id="Q0FZL3"/>
<organism evidence="2 3">
    <name type="scientific">Fulvimarina pelagi HTCC2506</name>
    <dbReference type="NCBI Taxonomy" id="314231"/>
    <lineage>
        <taxon>Bacteria</taxon>
        <taxon>Pseudomonadati</taxon>
        <taxon>Pseudomonadota</taxon>
        <taxon>Alphaproteobacteria</taxon>
        <taxon>Hyphomicrobiales</taxon>
        <taxon>Aurantimonadaceae</taxon>
        <taxon>Fulvimarina</taxon>
    </lineage>
</organism>
<protein>
    <submittedName>
        <fullName evidence="2">Uncharacterized protein</fullName>
    </submittedName>
</protein>
<accession>Q0FZL3</accession>
<comment type="caution">
    <text evidence="2">The sequence shown here is derived from an EMBL/GenBank/DDBJ whole genome shotgun (WGS) entry which is preliminary data.</text>
</comment>
<evidence type="ECO:0000313" key="3">
    <source>
        <dbReference type="Proteomes" id="UP000004310"/>
    </source>
</evidence>
<sequence>MRSADARVLIVQNSRPTTETHNDKIQGETMTNVLKNRLTAFSLGAVLAFGLSAQAFSQTGTDATTPDAGMTTENGQSETGAPTSEPQAAAEEGAQLEGEAPSNQVGEKFELPRYSEGNQIELITGLCGIQLKEMSQPACGCLAEASLDNLSDPQRDYLIASVIAPPVSDRMLGDGRVTESDQAEIFGFLQTYSETCKAEVAGTDGSTPSTGGAGESAAPDAATEAPAAGSGAADAESETAN</sequence>
<gene>
    <name evidence="2" type="ORF">FP2506_05096</name>
</gene>
<feature type="compositionally biased region" description="Polar residues" evidence="1">
    <location>
        <begin position="71"/>
        <end position="84"/>
    </location>
</feature>
<feature type="compositionally biased region" description="Low complexity" evidence="1">
    <location>
        <begin position="85"/>
        <end position="101"/>
    </location>
</feature>